<keyword evidence="4" id="KW-1185">Reference proteome</keyword>
<protein>
    <submittedName>
        <fullName evidence="3">Uncharacterized protein</fullName>
    </submittedName>
</protein>
<name>A0A8C3Q0S2_CHRPC</name>
<dbReference type="Proteomes" id="UP000694543">
    <property type="component" value="Unplaced"/>
</dbReference>
<keyword evidence="2" id="KW-1133">Transmembrane helix</keyword>
<feature type="compositionally biased region" description="Low complexity" evidence="1">
    <location>
        <begin position="100"/>
        <end position="109"/>
    </location>
</feature>
<reference evidence="3" key="1">
    <citation type="submission" date="2025-08" db="UniProtKB">
        <authorList>
            <consortium name="Ensembl"/>
        </authorList>
    </citation>
    <scope>IDENTIFICATION</scope>
</reference>
<feature type="transmembrane region" description="Helical" evidence="2">
    <location>
        <begin position="250"/>
        <end position="268"/>
    </location>
</feature>
<organism evidence="3 4">
    <name type="scientific">Chrysolophus pictus</name>
    <name type="common">Golden pheasant</name>
    <name type="synonym">Phasianus pictus</name>
    <dbReference type="NCBI Taxonomy" id="9089"/>
    <lineage>
        <taxon>Eukaryota</taxon>
        <taxon>Metazoa</taxon>
        <taxon>Chordata</taxon>
        <taxon>Craniata</taxon>
        <taxon>Vertebrata</taxon>
        <taxon>Euteleostomi</taxon>
        <taxon>Archelosauria</taxon>
        <taxon>Archosauria</taxon>
        <taxon>Dinosauria</taxon>
        <taxon>Saurischia</taxon>
        <taxon>Theropoda</taxon>
        <taxon>Coelurosauria</taxon>
        <taxon>Aves</taxon>
        <taxon>Neognathae</taxon>
        <taxon>Galloanserae</taxon>
        <taxon>Galliformes</taxon>
        <taxon>Phasianidae</taxon>
        <taxon>Phasianinae</taxon>
        <taxon>Chrysolophus</taxon>
    </lineage>
</organism>
<evidence type="ECO:0000313" key="3">
    <source>
        <dbReference type="Ensembl" id="ENSCPIP00010012785.1"/>
    </source>
</evidence>
<feature type="transmembrane region" description="Helical" evidence="2">
    <location>
        <begin position="157"/>
        <end position="179"/>
    </location>
</feature>
<keyword evidence="2" id="KW-0812">Transmembrane</keyword>
<feature type="region of interest" description="Disordered" evidence="1">
    <location>
        <begin position="1"/>
        <end position="58"/>
    </location>
</feature>
<dbReference type="Ensembl" id="ENSCPIT00010015167.1">
    <property type="protein sequence ID" value="ENSCPIP00010012785.1"/>
    <property type="gene ID" value="ENSCPIG00010010048.1"/>
</dbReference>
<feature type="transmembrane region" description="Helical" evidence="2">
    <location>
        <begin position="288"/>
        <end position="307"/>
    </location>
</feature>
<evidence type="ECO:0000313" key="4">
    <source>
        <dbReference type="Proteomes" id="UP000694543"/>
    </source>
</evidence>
<accession>A0A8C3Q0S2</accession>
<feature type="region of interest" description="Disordered" evidence="1">
    <location>
        <begin position="97"/>
        <end position="122"/>
    </location>
</feature>
<sequence length="323" mass="35408">MPPPLRDTQHLEEGNGGSVVPPMGHNAIISPFSFPPPAAQAPLKPKTPRGTKTPINRNQLSQSRGLAGLVGKRGYEGGAEGHRPPRVRVGASSVSFSANGRPLPAGLRAGPPPASKRQKLNPADAPNPVVFVATKDTRWGWGLRGVRVVLGSPPFPFISSLFLFSSLQFIPISFSFSFVSPQFAPPISIYPPFPSHFPHVSPYFPILLFIPPSFHSVLVPFPHFLPLLLFSLNFSIFLILPSTCLYFPPIFLSFIPFLSFSPIFPPFFLSNSPQFSPFPFKFSSSPPVSYYSPSILPFFIFSLFLPISPQFLPFSTSFPIFSP</sequence>
<keyword evidence="2" id="KW-0472">Membrane</keyword>
<reference evidence="3" key="2">
    <citation type="submission" date="2025-09" db="UniProtKB">
        <authorList>
            <consortium name="Ensembl"/>
        </authorList>
    </citation>
    <scope>IDENTIFICATION</scope>
</reference>
<dbReference type="AlphaFoldDB" id="A0A8C3Q0S2"/>
<evidence type="ECO:0000256" key="1">
    <source>
        <dbReference type="SAM" id="MobiDB-lite"/>
    </source>
</evidence>
<proteinExistence type="predicted"/>
<evidence type="ECO:0000256" key="2">
    <source>
        <dbReference type="SAM" id="Phobius"/>
    </source>
</evidence>
<feature type="transmembrane region" description="Helical" evidence="2">
    <location>
        <begin position="224"/>
        <end position="243"/>
    </location>
</feature>